<accession>A0A8X6I6I5</accession>
<name>A0A8X6I6I5_TRICU</name>
<dbReference type="EMBL" id="BMAO01033308">
    <property type="protein sequence ID" value="GFQ88547.1"/>
    <property type="molecule type" value="Genomic_DNA"/>
</dbReference>
<evidence type="ECO:0000313" key="2">
    <source>
        <dbReference type="EMBL" id="GFQ88547.1"/>
    </source>
</evidence>
<keyword evidence="3" id="KW-1185">Reference proteome</keyword>
<reference evidence="2" key="1">
    <citation type="submission" date="2020-07" db="EMBL/GenBank/DDBJ databases">
        <title>Multicomponent nature underlies the extraordinary mechanical properties of spider dragline silk.</title>
        <authorList>
            <person name="Kono N."/>
            <person name="Nakamura H."/>
            <person name="Mori M."/>
            <person name="Yoshida Y."/>
            <person name="Ohtoshi R."/>
            <person name="Malay A.D."/>
            <person name="Moran D.A.P."/>
            <person name="Tomita M."/>
            <person name="Numata K."/>
            <person name="Arakawa K."/>
        </authorList>
    </citation>
    <scope>NUCLEOTIDE SEQUENCE</scope>
</reference>
<dbReference type="Proteomes" id="UP000887116">
    <property type="component" value="Unassembled WGS sequence"/>
</dbReference>
<evidence type="ECO:0000259" key="1">
    <source>
        <dbReference type="Pfam" id="PF17921"/>
    </source>
</evidence>
<proteinExistence type="predicted"/>
<feature type="domain" description="Integrase zinc-binding" evidence="1">
    <location>
        <begin position="171"/>
        <end position="225"/>
    </location>
</feature>
<sequence>MKNSRFWHGPHWLTLSEENWPKNERLSQETTNEERRVKYISINYSSEFQNEEPILDINDFSSISKIFRITAWIRRFINNLKLKKEDQIKTPLSAEEIEEAEEIWIKKVQAEKFGIEINCLEENKILPKDSKIRDLNPFLNEKGILRISGRLPQSTLSYHGKHPILIPAKNRFTELLVKDAHEKVLHSGVADTLIQVREKYWIPKGRQIIKSITRKCFICTKFNSRPGKQITAPLPRDRIEQSPPFAVTGLDFAGPIFVKN</sequence>
<organism evidence="2 3">
    <name type="scientific">Trichonephila clavata</name>
    <name type="common">Joro spider</name>
    <name type="synonym">Nephila clavata</name>
    <dbReference type="NCBI Taxonomy" id="2740835"/>
    <lineage>
        <taxon>Eukaryota</taxon>
        <taxon>Metazoa</taxon>
        <taxon>Ecdysozoa</taxon>
        <taxon>Arthropoda</taxon>
        <taxon>Chelicerata</taxon>
        <taxon>Arachnida</taxon>
        <taxon>Araneae</taxon>
        <taxon>Araneomorphae</taxon>
        <taxon>Entelegynae</taxon>
        <taxon>Araneoidea</taxon>
        <taxon>Nephilidae</taxon>
        <taxon>Trichonephila</taxon>
    </lineage>
</organism>
<comment type="caution">
    <text evidence="2">The sequence shown here is derived from an EMBL/GenBank/DDBJ whole genome shotgun (WGS) entry which is preliminary data.</text>
</comment>
<dbReference type="OrthoDB" id="6425443at2759"/>
<protein>
    <submittedName>
        <fullName evidence="2">Integrase catalytic domain-containing protein</fullName>
    </submittedName>
</protein>
<evidence type="ECO:0000313" key="3">
    <source>
        <dbReference type="Proteomes" id="UP000887116"/>
    </source>
</evidence>
<dbReference type="AlphaFoldDB" id="A0A8X6I6I5"/>
<dbReference type="Gene3D" id="1.10.340.70">
    <property type="match status" value="1"/>
</dbReference>
<dbReference type="InterPro" id="IPR041588">
    <property type="entry name" value="Integrase_H2C2"/>
</dbReference>
<dbReference type="Pfam" id="PF17921">
    <property type="entry name" value="Integrase_H2C2"/>
    <property type="match status" value="1"/>
</dbReference>
<gene>
    <name evidence="2" type="primary">AVEN_104000_1</name>
    <name evidence="2" type="ORF">TNCT_200961</name>
</gene>
<dbReference type="PANTHER" id="PTHR47331">
    <property type="entry name" value="PHD-TYPE DOMAIN-CONTAINING PROTEIN"/>
    <property type="match status" value="1"/>
</dbReference>